<dbReference type="OrthoDB" id="10614830at2759"/>
<gene>
    <name evidence="1" type="ORF">T02_13991</name>
</gene>
<accession>A0A0V1LN02</accession>
<organism evidence="1 2">
    <name type="scientific">Trichinella nativa</name>
    <dbReference type="NCBI Taxonomy" id="6335"/>
    <lineage>
        <taxon>Eukaryota</taxon>
        <taxon>Metazoa</taxon>
        <taxon>Ecdysozoa</taxon>
        <taxon>Nematoda</taxon>
        <taxon>Enoplea</taxon>
        <taxon>Dorylaimia</taxon>
        <taxon>Trichinellida</taxon>
        <taxon>Trichinellidae</taxon>
        <taxon>Trichinella</taxon>
    </lineage>
</organism>
<keyword evidence="2" id="KW-1185">Reference proteome</keyword>
<dbReference type="AlphaFoldDB" id="A0A0V1LN02"/>
<dbReference type="EMBL" id="JYDW01000025">
    <property type="protein sequence ID" value="KRZ60852.1"/>
    <property type="molecule type" value="Genomic_DNA"/>
</dbReference>
<reference evidence="1 2" key="1">
    <citation type="submission" date="2015-05" db="EMBL/GenBank/DDBJ databases">
        <title>Evolution of Trichinella species and genotypes.</title>
        <authorList>
            <person name="Korhonen P.K."/>
            <person name="Edoardo P."/>
            <person name="Giuseppe L.R."/>
            <person name="Gasser R.B."/>
        </authorList>
    </citation>
    <scope>NUCLEOTIDE SEQUENCE [LARGE SCALE GENOMIC DNA]</scope>
    <source>
        <strain evidence="1">ISS10</strain>
    </source>
</reference>
<evidence type="ECO:0000313" key="2">
    <source>
        <dbReference type="Proteomes" id="UP000054721"/>
    </source>
</evidence>
<protein>
    <submittedName>
        <fullName evidence="1">Uncharacterized protein</fullName>
    </submittedName>
</protein>
<proteinExistence type="predicted"/>
<sequence>MSILCWIACDYISRRVQKRHTSVGIRIIFTGYDGYNVSSDVMCVIQISFPLPCLRAQVFRM</sequence>
<name>A0A0V1LN02_9BILA</name>
<comment type="caution">
    <text evidence="1">The sequence shown here is derived from an EMBL/GenBank/DDBJ whole genome shotgun (WGS) entry which is preliminary data.</text>
</comment>
<dbReference type="Proteomes" id="UP000054721">
    <property type="component" value="Unassembled WGS sequence"/>
</dbReference>
<evidence type="ECO:0000313" key="1">
    <source>
        <dbReference type="EMBL" id="KRZ60852.1"/>
    </source>
</evidence>